<keyword evidence="3" id="KW-1185">Reference proteome</keyword>
<comment type="caution">
    <text evidence="2">The sequence shown here is derived from an EMBL/GenBank/DDBJ whole genome shotgun (WGS) entry which is preliminary data.</text>
</comment>
<protein>
    <submittedName>
        <fullName evidence="2">Uncharacterized protein</fullName>
    </submittedName>
</protein>
<accession>A0AAV9ZKV9</accession>
<gene>
    <name evidence="2" type="ORF">R3P38DRAFT_3292149</name>
</gene>
<feature type="signal peptide" evidence="1">
    <location>
        <begin position="1"/>
        <end position="17"/>
    </location>
</feature>
<sequence>MLHSLLAVASFFVLCAASALPLGFVNNVERPTNAKRLALGLPPLPPRRATRVRSAARSMASPLPPGTYSCNVGVTDASTTELLGYLSPPTSGNQYYGTLQPSAAGSLCYPYITARVSSQPGYQEISPATNVAGSFIGTSSSSPSTQRRTTATYSETDVWSFDPVSMELSIVWKNHENGGVRTSVIPNLFYDPTDSAKLSFSGKTQPPKATSRAIKLQVANCVAF</sequence>
<evidence type="ECO:0000256" key="1">
    <source>
        <dbReference type="SAM" id="SignalP"/>
    </source>
</evidence>
<name>A0AAV9ZKV9_9AGAR</name>
<dbReference type="EMBL" id="JAWWNJ010000134">
    <property type="protein sequence ID" value="KAK6984804.1"/>
    <property type="molecule type" value="Genomic_DNA"/>
</dbReference>
<evidence type="ECO:0000313" key="3">
    <source>
        <dbReference type="Proteomes" id="UP001362999"/>
    </source>
</evidence>
<proteinExistence type="predicted"/>
<feature type="chain" id="PRO_5043384707" evidence="1">
    <location>
        <begin position="18"/>
        <end position="224"/>
    </location>
</feature>
<reference evidence="2 3" key="1">
    <citation type="journal article" date="2024" name="J Genomics">
        <title>Draft genome sequencing and assembly of Favolaschia claudopus CIRM-BRFM 2984 isolated from oak limbs.</title>
        <authorList>
            <person name="Navarro D."/>
            <person name="Drula E."/>
            <person name="Chaduli D."/>
            <person name="Cazenave R."/>
            <person name="Ahrendt S."/>
            <person name="Wang J."/>
            <person name="Lipzen A."/>
            <person name="Daum C."/>
            <person name="Barry K."/>
            <person name="Grigoriev I.V."/>
            <person name="Favel A."/>
            <person name="Rosso M.N."/>
            <person name="Martin F."/>
        </authorList>
    </citation>
    <scope>NUCLEOTIDE SEQUENCE [LARGE SCALE GENOMIC DNA]</scope>
    <source>
        <strain evidence="2 3">CIRM-BRFM 2984</strain>
    </source>
</reference>
<keyword evidence="1" id="KW-0732">Signal</keyword>
<dbReference type="AlphaFoldDB" id="A0AAV9ZKV9"/>
<evidence type="ECO:0000313" key="2">
    <source>
        <dbReference type="EMBL" id="KAK6984804.1"/>
    </source>
</evidence>
<organism evidence="2 3">
    <name type="scientific">Favolaschia claudopus</name>
    <dbReference type="NCBI Taxonomy" id="2862362"/>
    <lineage>
        <taxon>Eukaryota</taxon>
        <taxon>Fungi</taxon>
        <taxon>Dikarya</taxon>
        <taxon>Basidiomycota</taxon>
        <taxon>Agaricomycotina</taxon>
        <taxon>Agaricomycetes</taxon>
        <taxon>Agaricomycetidae</taxon>
        <taxon>Agaricales</taxon>
        <taxon>Marasmiineae</taxon>
        <taxon>Mycenaceae</taxon>
        <taxon>Favolaschia</taxon>
    </lineage>
</organism>
<dbReference type="Proteomes" id="UP001362999">
    <property type="component" value="Unassembled WGS sequence"/>
</dbReference>